<dbReference type="EMBL" id="MKKU01000261">
    <property type="protein sequence ID" value="RNF17444.1"/>
    <property type="molecule type" value="Genomic_DNA"/>
</dbReference>
<protein>
    <submittedName>
        <fullName evidence="2">Uncharacterized protein</fullName>
    </submittedName>
</protein>
<comment type="caution">
    <text evidence="2">The sequence shown here is derived from an EMBL/GenBank/DDBJ whole genome shotgun (WGS) entry which is preliminary data.</text>
</comment>
<keyword evidence="3" id="KW-1185">Reference proteome</keyword>
<evidence type="ECO:0000256" key="1">
    <source>
        <dbReference type="SAM" id="MobiDB-lite"/>
    </source>
</evidence>
<dbReference type="GeneID" id="40318447"/>
<evidence type="ECO:0000313" key="3">
    <source>
        <dbReference type="Proteomes" id="UP000284403"/>
    </source>
</evidence>
<gene>
    <name evidence="2" type="ORF">Tco025E_04836</name>
</gene>
<sequence>MSPPHCPTPNSMSGRAPLLPPAPRRSGGARCQRSLLNPMCAAFSRKHWRQTLSSYLRMSAFWLEQITQWRAPLPMPIFWRERHCSRWPIAAGCAFWWSVRECGSSPASLSREASHDPA</sequence>
<evidence type="ECO:0000313" key="2">
    <source>
        <dbReference type="EMBL" id="RNF17444.1"/>
    </source>
</evidence>
<accession>A0A422PIA0</accession>
<dbReference type="RefSeq" id="XP_029228160.1">
    <property type="nucleotide sequence ID" value="XM_029371741.1"/>
</dbReference>
<feature type="region of interest" description="Disordered" evidence="1">
    <location>
        <begin position="1"/>
        <end position="29"/>
    </location>
</feature>
<dbReference type="Proteomes" id="UP000284403">
    <property type="component" value="Unassembled WGS sequence"/>
</dbReference>
<reference evidence="2 3" key="1">
    <citation type="journal article" date="2018" name="BMC Genomics">
        <title>Genomic comparison of Trypanosoma conorhini and Trypanosoma rangeli to Trypanosoma cruzi strains of high and low virulence.</title>
        <authorList>
            <person name="Bradwell K.R."/>
            <person name="Koparde V.N."/>
            <person name="Matveyev A.V."/>
            <person name="Serrano M.G."/>
            <person name="Alves J.M."/>
            <person name="Parikh H."/>
            <person name="Huang B."/>
            <person name="Lee V."/>
            <person name="Espinosa-Alvarez O."/>
            <person name="Ortiz P.A."/>
            <person name="Costa-Martins A.G."/>
            <person name="Teixeira M.M."/>
            <person name="Buck G.A."/>
        </authorList>
    </citation>
    <scope>NUCLEOTIDE SEQUENCE [LARGE SCALE GENOMIC DNA]</scope>
    <source>
        <strain evidence="2 3">025E</strain>
    </source>
</reference>
<organism evidence="2 3">
    <name type="scientific">Trypanosoma conorhini</name>
    <dbReference type="NCBI Taxonomy" id="83891"/>
    <lineage>
        <taxon>Eukaryota</taxon>
        <taxon>Discoba</taxon>
        <taxon>Euglenozoa</taxon>
        <taxon>Kinetoplastea</taxon>
        <taxon>Metakinetoplastina</taxon>
        <taxon>Trypanosomatida</taxon>
        <taxon>Trypanosomatidae</taxon>
        <taxon>Trypanosoma</taxon>
    </lineage>
</organism>
<name>A0A422PIA0_9TRYP</name>
<proteinExistence type="predicted"/>
<dbReference type="AlphaFoldDB" id="A0A422PIA0"/>